<comment type="caution">
    <text evidence="3">The sequence shown here is derived from an EMBL/GenBank/DDBJ whole genome shotgun (WGS) entry which is preliminary data.</text>
</comment>
<reference evidence="3 4" key="1">
    <citation type="submission" date="2014-07" db="EMBL/GenBank/DDBJ databases">
        <title>Draft genome of Clostridium sulfidigenes 113A isolated from sediments associated with methane hydrate from Krishna Godavari basin.</title>
        <authorList>
            <person name="Honkalas V.S."/>
            <person name="Dabir A.P."/>
            <person name="Arora P."/>
            <person name="Dhakephalkar P.K."/>
        </authorList>
    </citation>
    <scope>NUCLEOTIDE SEQUENCE [LARGE SCALE GENOMIC DNA]</scope>
    <source>
        <strain evidence="3 4">113A</strain>
    </source>
</reference>
<name>A0A084JA03_9CLOT</name>
<evidence type="ECO:0000256" key="1">
    <source>
        <dbReference type="SAM" id="Coils"/>
    </source>
</evidence>
<dbReference type="SUPFAM" id="SSF46785">
    <property type="entry name" value="Winged helix' DNA-binding domain"/>
    <property type="match status" value="1"/>
</dbReference>
<dbReference type="Pfam" id="PF01978">
    <property type="entry name" value="TrmB"/>
    <property type="match status" value="1"/>
</dbReference>
<feature type="coiled-coil region" evidence="1">
    <location>
        <begin position="144"/>
        <end position="171"/>
    </location>
</feature>
<dbReference type="Proteomes" id="UP000028542">
    <property type="component" value="Unassembled WGS sequence"/>
</dbReference>
<evidence type="ECO:0000313" key="3">
    <source>
        <dbReference type="EMBL" id="KEZ85787.1"/>
    </source>
</evidence>
<dbReference type="InterPro" id="IPR036388">
    <property type="entry name" value="WH-like_DNA-bd_sf"/>
</dbReference>
<evidence type="ECO:0000313" key="4">
    <source>
        <dbReference type="Proteomes" id="UP000028542"/>
    </source>
</evidence>
<gene>
    <name evidence="3" type="ORF">IO99_12850</name>
</gene>
<dbReference type="AlphaFoldDB" id="A0A084JA03"/>
<proteinExistence type="predicted"/>
<organism evidence="3 4">
    <name type="scientific">Clostridium sulfidigenes</name>
    <dbReference type="NCBI Taxonomy" id="318464"/>
    <lineage>
        <taxon>Bacteria</taxon>
        <taxon>Bacillati</taxon>
        <taxon>Bacillota</taxon>
        <taxon>Clostridia</taxon>
        <taxon>Eubacteriales</taxon>
        <taxon>Clostridiaceae</taxon>
        <taxon>Clostridium</taxon>
    </lineage>
</organism>
<keyword evidence="1" id="KW-0175">Coiled coil</keyword>
<protein>
    <recommendedName>
        <fullName evidence="2">Transcription regulator TrmB N-terminal domain-containing protein</fullName>
    </recommendedName>
</protein>
<dbReference type="InterPro" id="IPR002831">
    <property type="entry name" value="Tscrpt_reg_TrmB_N"/>
</dbReference>
<keyword evidence="4" id="KW-1185">Reference proteome</keyword>
<dbReference type="InterPro" id="IPR036390">
    <property type="entry name" value="WH_DNA-bd_sf"/>
</dbReference>
<dbReference type="STRING" id="318464.IO99_12850"/>
<dbReference type="RefSeq" id="WP_035133839.1">
    <property type="nucleotide sequence ID" value="NZ_JPMD01000030.1"/>
</dbReference>
<dbReference type="EMBL" id="JPMD01000030">
    <property type="protein sequence ID" value="KEZ85787.1"/>
    <property type="molecule type" value="Genomic_DNA"/>
</dbReference>
<dbReference type="eggNOG" id="ENOG5030GB2">
    <property type="taxonomic scope" value="Bacteria"/>
</dbReference>
<feature type="domain" description="Transcription regulator TrmB N-terminal" evidence="2">
    <location>
        <begin position="34"/>
        <end position="85"/>
    </location>
</feature>
<evidence type="ECO:0000259" key="2">
    <source>
        <dbReference type="Pfam" id="PF01978"/>
    </source>
</evidence>
<dbReference type="Gene3D" id="1.10.10.10">
    <property type="entry name" value="Winged helix-like DNA-binding domain superfamily/Winged helix DNA-binding domain"/>
    <property type="match status" value="1"/>
</dbReference>
<accession>A0A084JA03</accession>
<sequence length="190" mass="21763">MSDIPCIYDISLINEEDKLKEDILNGKAFDILLILLSGSKTVKEISKELNVPSFSIQLYIQRLIEANLIKITDKKIIEGKLEKTYNLASTDVEILNYLKDNCKDNDGKENAELSAQHFASLTRDIIININKYSDKPHKIKAFFIKADEEKMAEFKKELDELFIKYQSLENLESSDTYGFISILAPYKLGD</sequence>